<dbReference type="PANTHER" id="PTHR46250">
    <property type="entry name" value="MYB/SANT-LIKE DNA-BINDING DOMAIN PROTEIN-RELATED"/>
    <property type="match status" value="1"/>
</dbReference>
<feature type="domain" description="MLLE-like" evidence="1">
    <location>
        <begin position="49"/>
        <end position="107"/>
    </location>
</feature>
<evidence type="ECO:0000313" key="3">
    <source>
        <dbReference type="Proteomes" id="UP000007305"/>
    </source>
</evidence>
<reference evidence="2" key="2">
    <citation type="submission" date="2019-07" db="EMBL/GenBank/DDBJ databases">
        <authorList>
            <person name="Seetharam A."/>
            <person name="Woodhouse M."/>
            <person name="Cannon E."/>
        </authorList>
    </citation>
    <scope>NUCLEOTIDE SEQUENCE [LARGE SCALE GENOMIC DNA]</scope>
    <source>
        <strain evidence="2">cv. B73</strain>
    </source>
</reference>
<proteinExistence type="predicted"/>
<keyword evidence="3" id="KW-1185">Reference proteome</keyword>
<dbReference type="Proteomes" id="UP000007305">
    <property type="component" value="Chromosome 6"/>
</dbReference>
<reference evidence="3" key="1">
    <citation type="journal article" date="2009" name="Science">
        <title>The B73 maize genome: complexity, diversity, and dynamics.</title>
        <authorList>
            <person name="Schnable P.S."/>
            <person name="Ware D."/>
            <person name="Fulton R.S."/>
            <person name="Stein J.C."/>
            <person name="Wei F."/>
            <person name="Pasternak S."/>
            <person name="Liang C."/>
            <person name="Zhang J."/>
            <person name="Fulton L."/>
            <person name="Graves T.A."/>
            <person name="Minx P."/>
            <person name="Reily A.D."/>
            <person name="Courtney L."/>
            <person name="Kruchowski S.S."/>
            <person name="Tomlinson C."/>
            <person name="Strong C."/>
            <person name="Delehaunty K."/>
            <person name="Fronick C."/>
            <person name="Courtney B."/>
            <person name="Rock S.M."/>
            <person name="Belter E."/>
            <person name="Du F."/>
            <person name="Kim K."/>
            <person name="Abbott R.M."/>
            <person name="Cotton M."/>
            <person name="Levy A."/>
            <person name="Marchetto P."/>
            <person name="Ochoa K."/>
            <person name="Jackson S.M."/>
            <person name="Gillam B."/>
            <person name="Chen W."/>
            <person name="Yan L."/>
            <person name="Higginbotham J."/>
            <person name="Cardenas M."/>
            <person name="Waligorski J."/>
            <person name="Applebaum E."/>
            <person name="Phelps L."/>
            <person name="Falcone J."/>
            <person name="Kanchi K."/>
            <person name="Thane T."/>
            <person name="Scimone A."/>
            <person name="Thane N."/>
            <person name="Henke J."/>
            <person name="Wang T."/>
            <person name="Ruppert J."/>
            <person name="Shah N."/>
            <person name="Rotter K."/>
            <person name="Hodges J."/>
            <person name="Ingenthron E."/>
            <person name="Cordes M."/>
            <person name="Kohlberg S."/>
            <person name="Sgro J."/>
            <person name="Delgado B."/>
            <person name="Mead K."/>
            <person name="Chinwalla A."/>
            <person name="Leonard S."/>
            <person name="Crouse K."/>
            <person name="Collura K."/>
            <person name="Kudrna D."/>
            <person name="Currie J."/>
            <person name="He R."/>
            <person name="Angelova A."/>
            <person name="Rajasekar S."/>
            <person name="Mueller T."/>
            <person name="Lomeli R."/>
            <person name="Scara G."/>
            <person name="Ko A."/>
            <person name="Delaney K."/>
            <person name="Wissotski M."/>
            <person name="Lopez G."/>
            <person name="Campos D."/>
            <person name="Braidotti M."/>
            <person name="Ashley E."/>
            <person name="Golser W."/>
            <person name="Kim H."/>
            <person name="Lee S."/>
            <person name="Lin J."/>
            <person name="Dujmic Z."/>
            <person name="Kim W."/>
            <person name="Talag J."/>
            <person name="Zuccolo A."/>
            <person name="Fan C."/>
            <person name="Sebastian A."/>
            <person name="Kramer M."/>
            <person name="Spiegel L."/>
            <person name="Nascimento L."/>
            <person name="Zutavern T."/>
            <person name="Miller B."/>
            <person name="Ambroise C."/>
            <person name="Muller S."/>
            <person name="Spooner W."/>
            <person name="Narechania A."/>
            <person name="Ren L."/>
            <person name="Wei S."/>
            <person name="Kumari S."/>
            <person name="Faga B."/>
            <person name="Levy M.J."/>
            <person name="McMahan L."/>
            <person name="Van Buren P."/>
            <person name="Vaughn M.W."/>
            <person name="Ying K."/>
            <person name="Yeh C.-T."/>
            <person name="Emrich S.J."/>
            <person name="Jia Y."/>
            <person name="Kalyanaraman A."/>
            <person name="Hsia A.-P."/>
            <person name="Barbazuk W.B."/>
            <person name="Baucom R.S."/>
            <person name="Brutnell T.P."/>
            <person name="Carpita N.C."/>
            <person name="Chaparro C."/>
            <person name="Chia J.-M."/>
            <person name="Deragon J.-M."/>
            <person name="Estill J.C."/>
            <person name="Fu Y."/>
            <person name="Jeddeloh J.A."/>
            <person name="Han Y."/>
            <person name="Lee H."/>
            <person name="Li P."/>
            <person name="Lisch D.R."/>
            <person name="Liu S."/>
            <person name="Liu Z."/>
            <person name="Nagel D.H."/>
            <person name="McCann M.C."/>
            <person name="SanMiguel P."/>
            <person name="Myers A.M."/>
            <person name="Nettleton D."/>
            <person name="Nguyen J."/>
            <person name="Penning B.W."/>
            <person name="Ponnala L."/>
            <person name="Schneider K.L."/>
            <person name="Schwartz D.C."/>
            <person name="Sharma A."/>
            <person name="Soderlund C."/>
            <person name="Springer N.M."/>
            <person name="Sun Q."/>
            <person name="Wang H."/>
            <person name="Waterman M."/>
            <person name="Westerman R."/>
            <person name="Wolfgruber T.K."/>
            <person name="Yang L."/>
            <person name="Yu Y."/>
            <person name="Zhang L."/>
            <person name="Zhou S."/>
            <person name="Zhu Q."/>
            <person name="Bennetzen J.L."/>
            <person name="Dawe R.K."/>
            <person name="Jiang J."/>
            <person name="Jiang N."/>
            <person name="Presting G.G."/>
            <person name="Wessler S.R."/>
            <person name="Aluru S."/>
            <person name="Martienssen R.A."/>
            <person name="Clifton S.W."/>
            <person name="McCombie W.R."/>
            <person name="Wing R.A."/>
            <person name="Wilson R.K."/>
        </authorList>
    </citation>
    <scope>NUCLEOTIDE SEQUENCE [LARGE SCALE GENOMIC DNA]</scope>
    <source>
        <strain evidence="3">cv. B73</strain>
    </source>
</reference>
<dbReference type="Pfam" id="PF23950">
    <property type="entry name" value="MLLE_2"/>
    <property type="match status" value="1"/>
</dbReference>
<dbReference type="InterPro" id="IPR056623">
    <property type="entry name" value="MLLE_2"/>
</dbReference>
<name>A0A804U9X9_MAIZE</name>
<dbReference type="Gramene" id="Zm00001eb264100_T001">
    <property type="protein sequence ID" value="Zm00001eb264100_P001"/>
    <property type="gene ID" value="Zm00001eb264100"/>
</dbReference>
<sequence length="155" mass="17472">MKTASSDPLLDVFNEVSGDLKVATMSIGKIAQAMDREASNQEKARDEDPQQKLREKAINEVRRLEFTGSEVIKAAAVFVRMPDQMGMLFALPEPLRREYIVDMLRDEAARREREVEVKVLVLLWNDGALKVVGLVGLKLFSFSVLHMLLLNDGKN</sequence>
<dbReference type="AlphaFoldDB" id="A0A804U9X9"/>
<evidence type="ECO:0000259" key="1">
    <source>
        <dbReference type="Pfam" id="PF23950"/>
    </source>
</evidence>
<reference evidence="2" key="3">
    <citation type="submission" date="2021-05" db="UniProtKB">
        <authorList>
            <consortium name="EnsemblPlants"/>
        </authorList>
    </citation>
    <scope>IDENTIFICATION</scope>
    <source>
        <strain evidence="2">cv. B73</strain>
    </source>
</reference>
<protein>
    <recommendedName>
        <fullName evidence="1">MLLE-like domain-containing protein</fullName>
    </recommendedName>
</protein>
<dbReference type="PANTHER" id="PTHR46250:SF15">
    <property type="entry name" value="OS01G0523800 PROTEIN"/>
    <property type="match status" value="1"/>
</dbReference>
<evidence type="ECO:0000313" key="2">
    <source>
        <dbReference type="EnsemblPlants" id="Zm00001eb264100_P001"/>
    </source>
</evidence>
<dbReference type="EnsemblPlants" id="Zm00001eb264100_T001">
    <property type="protein sequence ID" value="Zm00001eb264100_P001"/>
    <property type="gene ID" value="Zm00001eb264100"/>
</dbReference>
<accession>A0A804U9X9</accession>
<dbReference type="InParanoid" id="A0A804U9X9"/>
<organism evidence="2 3">
    <name type="scientific">Zea mays</name>
    <name type="common">Maize</name>
    <dbReference type="NCBI Taxonomy" id="4577"/>
    <lineage>
        <taxon>Eukaryota</taxon>
        <taxon>Viridiplantae</taxon>
        <taxon>Streptophyta</taxon>
        <taxon>Embryophyta</taxon>
        <taxon>Tracheophyta</taxon>
        <taxon>Spermatophyta</taxon>
        <taxon>Magnoliopsida</taxon>
        <taxon>Liliopsida</taxon>
        <taxon>Poales</taxon>
        <taxon>Poaceae</taxon>
        <taxon>PACMAD clade</taxon>
        <taxon>Panicoideae</taxon>
        <taxon>Andropogonodae</taxon>
        <taxon>Andropogoneae</taxon>
        <taxon>Tripsacinae</taxon>
        <taxon>Zea</taxon>
    </lineage>
</organism>